<accession>A0A1H9NVF1</accession>
<evidence type="ECO:0000313" key="3">
    <source>
        <dbReference type="Proteomes" id="UP000182841"/>
    </source>
</evidence>
<feature type="compositionally biased region" description="Basic and acidic residues" evidence="1">
    <location>
        <begin position="52"/>
        <end position="65"/>
    </location>
</feature>
<proteinExistence type="predicted"/>
<dbReference type="Proteomes" id="UP000182841">
    <property type="component" value="Unassembled WGS sequence"/>
</dbReference>
<evidence type="ECO:0000256" key="1">
    <source>
        <dbReference type="SAM" id="MobiDB-lite"/>
    </source>
</evidence>
<gene>
    <name evidence="2" type="ORF">SAMN05421870_101676</name>
</gene>
<evidence type="ECO:0000313" key="2">
    <source>
        <dbReference type="EMBL" id="SER39569.1"/>
    </source>
</evidence>
<sequence>MFLPDPDGQEHGSQGEPAVCGSSRLCSRRRGAPPRSGTSGAHRSRFPYGEGPARDGRGRTEDGPAAHRFAAGAFAAGGGRPGGGAVVLGPATTGAASGPVPAGSPERAAYRSGYSTTLGSPVLPR</sequence>
<feature type="region of interest" description="Disordered" evidence="1">
    <location>
        <begin position="1"/>
        <end position="65"/>
    </location>
</feature>
<name>A0A1H9NVF1_9ACTN</name>
<keyword evidence="3" id="KW-1185">Reference proteome</keyword>
<dbReference type="EMBL" id="FOGO01000001">
    <property type="protein sequence ID" value="SER39569.1"/>
    <property type="molecule type" value="Genomic_DNA"/>
</dbReference>
<protein>
    <submittedName>
        <fullName evidence="2">Uncharacterized protein</fullName>
    </submittedName>
</protein>
<dbReference type="AlphaFoldDB" id="A0A1H9NVF1"/>
<reference evidence="3" key="1">
    <citation type="submission" date="2016-10" db="EMBL/GenBank/DDBJ databases">
        <authorList>
            <person name="Varghese N."/>
            <person name="Submissions S."/>
        </authorList>
    </citation>
    <scope>NUCLEOTIDE SEQUENCE [LARGE SCALE GENOMIC DNA]</scope>
    <source>
        <strain evidence="3">CGMCC 4.6825</strain>
    </source>
</reference>
<feature type="region of interest" description="Disordered" evidence="1">
    <location>
        <begin position="94"/>
        <end position="125"/>
    </location>
</feature>
<organism evidence="2 3">
    <name type="scientific">Streptomyces qinglanensis</name>
    <dbReference type="NCBI Taxonomy" id="943816"/>
    <lineage>
        <taxon>Bacteria</taxon>
        <taxon>Bacillati</taxon>
        <taxon>Actinomycetota</taxon>
        <taxon>Actinomycetes</taxon>
        <taxon>Kitasatosporales</taxon>
        <taxon>Streptomycetaceae</taxon>
        <taxon>Streptomyces</taxon>
    </lineage>
</organism>